<evidence type="ECO:0000256" key="2">
    <source>
        <dbReference type="ARBA" id="ARBA00009418"/>
    </source>
</evidence>
<reference evidence="11" key="1">
    <citation type="submission" date="2022-07" db="EMBL/GenBank/DDBJ databases">
        <title>Phylogenomic reconstructions and comparative analyses of Kickxellomycotina fungi.</title>
        <authorList>
            <person name="Reynolds N.K."/>
            <person name="Stajich J.E."/>
            <person name="Barry K."/>
            <person name="Grigoriev I.V."/>
            <person name="Crous P."/>
            <person name="Smith M.E."/>
        </authorList>
    </citation>
    <scope>NUCLEOTIDE SEQUENCE</scope>
    <source>
        <strain evidence="11">RSA 567</strain>
    </source>
</reference>
<keyword evidence="3 9" id="KW-0690">Ribosome biogenesis</keyword>
<dbReference type="InterPro" id="IPR009292">
    <property type="entry name" value="RRP36"/>
</dbReference>
<feature type="region of interest" description="Disordered" evidence="10">
    <location>
        <begin position="1"/>
        <end position="103"/>
    </location>
</feature>
<dbReference type="EMBL" id="JANBQB010000007">
    <property type="protein sequence ID" value="KAJ1984985.1"/>
    <property type="molecule type" value="Genomic_DNA"/>
</dbReference>
<name>A0A9W8B6X8_9FUNG</name>
<feature type="compositionally biased region" description="Basic and acidic residues" evidence="10">
    <location>
        <begin position="159"/>
        <end position="184"/>
    </location>
</feature>
<dbReference type="Pfam" id="PF06102">
    <property type="entry name" value="RRP36"/>
    <property type="match status" value="1"/>
</dbReference>
<dbReference type="GO" id="GO:0030686">
    <property type="term" value="C:90S preribosome"/>
    <property type="evidence" value="ECO:0007669"/>
    <property type="project" value="TreeGrafter"/>
</dbReference>
<keyword evidence="12" id="KW-1185">Reference proteome</keyword>
<dbReference type="PANTHER" id="PTHR21738">
    <property type="entry name" value="RIBOSOMAL RNA PROCESSING PROTEIN 36 HOMOLOG"/>
    <property type="match status" value="1"/>
</dbReference>
<evidence type="ECO:0000256" key="6">
    <source>
        <dbReference type="ARBA" id="ARBA00023242"/>
    </source>
</evidence>
<comment type="subunit">
    <text evidence="9">Associates with 90S and pre-40S pre-ribosomal particles.</text>
</comment>
<sequence>MKSSKLAPSRSNPMDHMSFEELLAAQEQVDSPPATSRPADERPKRRDPTARPMSRKNAQAPLPVKAKRSSEKPTAMSSKRPVSRFRQVIATQGKRTRDPRFDEQCGHLNEGLFKQAYKFLDGYQQHEEAELRAELKATKDLNRREQIKRTLSVMASQRNTEEQKAKRKQIIREHRKTEMEHIEKGKQPYYLKKADIKQVELAEKFKDIKDPQRLEKVMERRRKRNAAKDHRSLPYQRRSA</sequence>
<organism evidence="11 12">
    <name type="scientific">Dimargaris verticillata</name>
    <dbReference type="NCBI Taxonomy" id="2761393"/>
    <lineage>
        <taxon>Eukaryota</taxon>
        <taxon>Fungi</taxon>
        <taxon>Fungi incertae sedis</taxon>
        <taxon>Zoopagomycota</taxon>
        <taxon>Kickxellomycotina</taxon>
        <taxon>Dimargaritomycetes</taxon>
        <taxon>Dimargaritales</taxon>
        <taxon>Dimargaritaceae</taxon>
        <taxon>Dimargaris</taxon>
    </lineage>
</organism>
<feature type="compositionally biased region" description="Basic and acidic residues" evidence="10">
    <location>
        <begin position="38"/>
        <end position="49"/>
    </location>
</feature>
<evidence type="ECO:0000313" key="12">
    <source>
        <dbReference type="Proteomes" id="UP001151582"/>
    </source>
</evidence>
<evidence type="ECO:0000256" key="8">
    <source>
        <dbReference type="ARBA" id="ARBA00025053"/>
    </source>
</evidence>
<keyword evidence="5" id="KW-0175">Coiled coil</keyword>
<evidence type="ECO:0000256" key="3">
    <source>
        <dbReference type="ARBA" id="ARBA00022517"/>
    </source>
</evidence>
<accession>A0A9W8B6X8</accession>
<gene>
    <name evidence="11" type="primary">RRP36</name>
    <name evidence="11" type="ORF">H4R34_000329</name>
</gene>
<dbReference type="PANTHER" id="PTHR21738:SF0">
    <property type="entry name" value="RIBOSOMAL RNA PROCESSING PROTEIN 36 HOMOLOG"/>
    <property type="match status" value="1"/>
</dbReference>
<evidence type="ECO:0000256" key="7">
    <source>
        <dbReference type="ARBA" id="ARBA00023274"/>
    </source>
</evidence>
<comment type="subcellular location">
    <subcellularLocation>
        <location evidence="1 9">Nucleus</location>
        <location evidence="1 9">Nucleolus</location>
    </subcellularLocation>
</comment>
<evidence type="ECO:0000313" key="11">
    <source>
        <dbReference type="EMBL" id="KAJ1984985.1"/>
    </source>
</evidence>
<dbReference type="AlphaFoldDB" id="A0A9W8B6X8"/>
<evidence type="ECO:0000256" key="5">
    <source>
        <dbReference type="ARBA" id="ARBA00023054"/>
    </source>
</evidence>
<keyword evidence="6 9" id="KW-0539">Nucleus</keyword>
<feature type="region of interest" description="Disordered" evidence="10">
    <location>
        <begin position="210"/>
        <end position="240"/>
    </location>
</feature>
<proteinExistence type="inferred from homology"/>
<evidence type="ECO:0000256" key="1">
    <source>
        <dbReference type="ARBA" id="ARBA00004604"/>
    </source>
</evidence>
<keyword evidence="4 9" id="KW-0698">rRNA processing</keyword>
<protein>
    <recommendedName>
        <fullName evidence="9">rRNA biogenesis protein RRP36</fullName>
    </recommendedName>
</protein>
<comment type="caution">
    <text evidence="11">The sequence shown here is derived from an EMBL/GenBank/DDBJ whole genome shotgun (WGS) entry which is preliminary data.</text>
</comment>
<dbReference type="GO" id="GO:0000462">
    <property type="term" value="P:maturation of SSU-rRNA from tricistronic rRNA transcript (SSU-rRNA, 5.8S rRNA, LSU-rRNA)"/>
    <property type="evidence" value="ECO:0007669"/>
    <property type="project" value="TreeGrafter"/>
</dbReference>
<evidence type="ECO:0000256" key="4">
    <source>
        <dbReference type="ARBA" id="ARBA00022552"/>
    </source>
</evidence>
<dbReference type="GO" id="GO:0005730">
    <property type="term" value="C:nucleolus"/>
    <property type="evidence" value="ECO:0007669"/>
    <property type="project" value="UniProtKB-SubCell"/>
</dbReference>
<evidence type="ECO:0000256" key="9">
    <source>
        <dbReference type="RuleBase" id="RU368027"/>
    </source>
</evidence>
<dbReference type="Proteomes" id="UP001151582">
    <property type="component" value="Unassembled WGS sequence"/>
</dbReference>
<comment type="function">
    <text evidence="8 9">Component of the 90S pre-ribosome involved in the maturation of rRNAs. Required for early cleavages of the pre-RNAs in the 40S ribosomal subunit maturation pathway.</text>
</comment>
<comment type="similarity">
    <text evidence="2 9">Belongs to the RRP36 family.</text>
</comment>
<dbReference type="OrthoDB" id="448446at2759"/>
<feature type="region of interest" description="Disordered" evidence="10">
    <location>
        <begin position="151"/>
        <end position="184"/>
    </location>
</feature>
<evidence type="ECO:0000256" key="10">
    <source>
        <dbReference type="SAM" id="MobiDB-lite"/>
    </source>
</evidence>
<keyword evidence="7 9" id="KW-0687">Ribonucleoprotein</keyword>